<proteinExistence type="predicted"/>
<dbReference type="Gene3D" id="3.40.50.720">
    <property type="entry name" value="NAD(P)-binding Rossmann-like Domain"/>
    <property type="match status" value="1"/>
</dbReference>
<organism evidence="2">
    <name type="scientific">marine sediment metagenome</name>
    <dbReference type="NCBI Taxonomy" id="412755"/>
    <lineage>
        <taxon>unclassified sequences</taxon>
        <taxon>metagenomes</taxon>
        <taxon>ecological metagenomes</taxon>
    </lineage>
</organism>
<dbReference type="AlphaFoldDB" id="X1J2I9"/>
<evidence type="ECO:0000313" key="2">
    <source>
        <dbReference type="EMBL" id="GAH75740.1"/>
    </source>
</evidence>
<dbReference type="SUPFAM" id="SSF51735">
    <property type="entry name" value="NAD(P)-binding Rossmann-fold domains"/>
    <property type="match status" value="1"/>
</dbReference>
<dbReference type="PANTHER" id="PTHR43000">
    <property type="entry name" value="DTDP-D-GLUCOSE 4,6-DEHYDRATASE-RELATED"/>
    <property type="match status" value="1"/>
</dbReference>
<gene>
    <name evidence="2" type="ORF">S03H2_44252</name>
</gene>
<dbReference type="InterPro" id="IPR036291">
    <property type="entry name" value="NAD(P)-bd_dom_sf"/>
</dbReference>
<reference evidence="2" key="1">
    <citation type="journal article" date="2014" name="Front. Microbiol.">
        <title>High frequency of phylogenetically diverse reductive dehalogenase-homologous genes in deep subseafloor sedimentary metagenomes.</title>
        <authorList>
            <person name="Kawai M."/>
            <person name="Futagami T."/>
            <person name="Toyoda A."/>
            <person name="Takaki Y."/>
            <person name="Nishi S."/>
            <person name="Hori S."/>
            <person name="Arai W."/>
            <person name="Tsubouchi T."/>
            <person name="Morono Y."/>
            <person name="Uchiyama I."/>
            <person name="Ito T."/>
            <person name="Fujiyama A."/>
            <person name="Inagaki F."/>
            <person name="Takami H."/>
        </authorList>
    </citation>
    <scope>NUCLEOTIDE SEQUENCE</scope>
    <source>
        <strain evidence="2">Expedition CK06-06</strain>
    </source>
</reference>
<comment type="caution">
    <text evidence="2">The sequence shown here is derived from an EMBL/GenBank/DDBJ whole genome shotgun (WGS) entry which is preliminary data.</text>
</comment>
<dbReference type="Pfam" id="PF16363">
    <property type="entry name" value="GDP_Man_Dehyd"/>
    <property type="match status" value="1"/>
</dbReference>
<protein>
    <recommendedName>
        <fullName evidence="1">NAD(P)-binding domain-containing protein</fullName>
    </recommendedName>
</protein>
<sequence>MKILITGGAGFIGGNVADYYLNKQQEVIIYDNLSREGGGNIQWLKQKYGENLTFIMGDIRDFGRLEQAVEGADVVFHLAAQVAVTTSVANPREDFEINALGTLNVLEAIRRSRNRDIVLFFASTNKVYGGTG</sequence>
<dbReference type="InterPro" id="IPR016040">
    <property type="entry name" value="NAD(P)-bd_dom"/>
</dbReference>
<accession>X1J2I9</accession>
<evidence type="ECO:0000259" key="1">
    <source>
        <dbReference type="Pfam" id="PF16363"/>
    </source>
</evidence>
<feature type="domain" description="NAD(P)-binding" evidence="1">
    <location>
        <begin position="4"/>
        <end position="130"/>
    </location>
</feature>
<name>X1J2I9_9ZZZZ</name>
<feature type="non-terminal residue" evidence="2">
    <location>
        <position position="132"/>
    </location>
</feature>
<dbReference type="EMBL" id="BARU01027654">
    <property type="protein sequence ID" value="GAH75740.1"/>
    <property type="molecule type" value="Genomic_DNA"/>
</dbReference>